<accession>A0A014NSB1</accession>
<dbReference type="SUPFAM" id="SSF110849">
    <property type="entry name" value="ParB/Sulfiredoxin"/>
    <property type="match status" value="1"/>
</dbReference>
<evidence type="ECO:0000256" key="1">
    <source>
        <dbReference type="SAM" id="MobiDB-lite"/>
    </source>
</evidence>
<evidence type="ECO:0000313" key="3">
    <source>
        <dbReference type="Proteomes" id="UP000019918"/>
    </source>
</evidence>
<protein>
    <submittedName>
        <fullName evidence="2">ATP synthase</fullName>
    </submittedName>
</protein>
<dbReference type="STRING" id="69222.BG55_03720"/>
<dbReference type="InterPro" id="IPR036086">
    <property type="entry name" value="ParB/Sulfiredoxin_sf"/>
</dbReference>
<reference evidence="2 3" key="1">
    <citation type="submission" date="2014-02" db="EMBL/GenBank/DDBJ databases">
        <title>Draft genome of Erwinia mallotivora strain BT-MARDI, a papaya dieback pathogen.</title>
        <authorList>
            <person name="Redzuan R."/>
            <person name="Abu Bakar N."/>
            <person name="Badrun R."/>
            <person name="Mohd Raih M.F."/>
            <person name="Rozano L."/>
            <person name="Mat Amin N."/>
        </authorList>
    </citation>
    <scope>NUCLEOTIDE SEQUENCE [LARGE SCALE GENOMIC DNA]</scope>
    <source>
        <strain evidence="2 3">BT-MARDI</strain>
    </source>
</reference>
<organism evidence="2 3">
    <name type="scientific">Erwinia mallotivora</name>
    <dbReference type="NCBI Taxonomy" id="69222"/>
    <lineage>
        <taxon>Bacteria</taxon>
        <taxon>Pseudomonadati</taxon>
        <taxon>Pseudomonadota</taxon>
        <taxon>Gammaproteobacteria</taxon>
        <taxon>Enterobacterales</taxon>
        <taxon>Erwiniaceae</taxon>
        <taxon>Erwinia</taxon>
    </lineage>
</organism>
<dbReference type="EMBL" id="JFHN01000023">
    <property type="protein sequence ID" value="EXU76745.1"/>
    <property type="molecule type" value="Genomic_DNA"/>
</dbReference>
<name>A0A014NSB1_9GAMM</name>
<dbReference type="RefSeq" id="WP_034934404.1">
    <property type="nucleotide sequence ID" value="NZ_JFHN01000023.1"/>
</dbReference>
<comment type="caution">
    <text evidence="2">The sequence shown here is derived from an EMBL/GenBank/DDBJ whole genome shotgun (WGS) entry which is preliminary data.</text>
</comment>
<dbReference type="InterPro" id="IPR022304">
    <property type="entry name" value="ICE_PFGI_1_ParB"/>
</dbReference>
<dbReference type="NCBIfam" id="TIGR03764">
    <property type="entry name" value="ICE_PFGI_1_parB"/>
    <property type="match status" value="1"/>
</dbReference>
<feature type="compositionally biased region" description="Polar residues" evidence="1">
    <location>
        <begin position="319"/>
        <end position="331"/>
    </location>
</feature>
<gene>
    <name evidence="2" type="ORF">BG55_03720</name>
</gene>
<sequence length="588" mass="64962">MSNVRNLNLGAAMLQRGKSPAQTIAASSTPHLPVSEMAMVLTLDQLRPNPDNPRKGRNPRYEEIKASVLARGLDSIPKVTRDPDGEDVYIFSDGGNTRYQILCELWQETGDERFFRLHTIFKPWPGRLKCLVGHLAENEVRGDLTYIEKAFGVHKARVIHEEQLGRSTTLRELSVLLGEEGYPIDFSSVSRMEDTLNYLYPYMPRLLEDGMSRTQIVPLLSLRSSVTKVWKSFSNEVTPDCNADDIFGAVCRVFDEPDSYSLDVFRDELIGQLLKAFPHPSLNYDRWLIELDPKEQKRREQFGEPPPAPVLTNPGEQKPSLSSTGEQNVNHQGAEPIVTVLPPDTSSESQVTGLRSGTLITPTRPEPAPGKSVLTEEFIGMSGFSDDPGTTTGSQPRREIQNDLFGGRQVISGETSVTAEDSQTGTSPSGNILLASAFTEDDASAVSMESSVAFAATGLEPVSDIWHIAALQDDVEHLQDMAYRLAYEIAEGMGCQECVVEDKKPTSAGFCVSESTREFGLFLAGLSGNLPGKTFNMFLFCINFFGSQEPADTPVFDDITVVKTLRLIRIIRRLRELQRQAATGGKHV</sequence>
<feature type="region of interest" description="Disordered" evidence="1">
    <location>
        <begin position="296"/>
        <end position="370"/>
    </location>
</feature>
<evidence type="ECO:0000313" key="2">
    <source>
        <dbReference type="EMBL" id="EXU76745.1"/>
    </source>
</evidence>
<proteinExistence type="predicted"/>
<dbReference type="PATRIC" id="fig|69222.5.peg.789"/>
<keyword evidence="3" id="KW-1185">Reference proteome</keyword>
<dbReference type="AlphaFoldDB" id="A0A014NSB1"/>
<dbReference type="Proteomes" id="UP000019918">
    <property type="component" value="Unassembled WGS sequence"/>
</dbReference>
<feature type="compositionally biased region" description="Polar residues" evidence="1">
    <location>
        <begin position="344"/>
        <end position="361"/>
    </location>
</feature>
<dbReference type="OrthoDB" id="7656008at2"/>